<dbReference type="RefSeq" id="XP_062761872.1">
    <property type="nucleotide sequence ID" value="XM_062915869.1"/>
</dbReference>
<keyword evidence="2" id="KW-1185">Reference proteome</keyword>
<comment type="caution">
    <text evidence="1">The sequence shown here is derived from an EMBL/GenBank/DDBJ whole genome shotgun (WGS) entry which is preliminary data.</text>
</comment>
<proteinExistence type="predicted"/>
<accession>A0ABR0H1K2</accession>
<dbReference type="InterPro" id="IPR011009">
    <property type="entry name" value="Kinase-like_dom_sf"/>
</dbReference>
<evidence type="ECO:0000313" key="2">
    <source>
        <dbReference type="Proteomes" id="UP001326199"/>
    </source>
</evidence>
<organism evidence="1 2">
    <name type="scientific">Podospora pseudopauciseta</name>
    <dbReference type="NCBI Taxonomy" id="2093780"/>
    <lineage>
        <taxon>Eukaryota</taxon>
        <taxon>Fungi</taxon>
        <taxon>Dikarya</taxon>
        <taxon>Ascomycota</taxon>
        <taxon>Pezizomycotina</taxon>
        <taxon>Sordariomycetes</taxon>
        <taxon>Sordariomycetidae</taxon>
        <taxon>Sordariales</taxon>
        <taxon>Podosporaceae</taxon>
        <taxon>Podospora</taxon>
    </lineage>
</organism>
<evidence type="ECO:0000313" key="1">
    <source>
        <dbReference type="EMBL" id="KAK4661906.1"/>
    </source>
</evidence>
<name>A0ABR0H1K2_9PEZI</name>
<dbReference type="Proteomes" id="UP001326199">
    <property type="component" value="Unassembled WGS sequence"/>
</dbReference>
<dbReference type="GeneID" id="87936212"/>
<evidence type="ECO:0008006" key="3">
    <source>
        <dbReference type="Google" id="ProtNLM"/>
    </source>
</evidence>
<dbReference type="EMBL" id="JAFFHB010000009">
    <property type="protein sequence ID" value="KAK4661906.1"/>
    <property type="molecule type" value="Genomic_DNA"/>
</dbReference>
<dbReference type="SUPFAM" id="SSF56112">
    <property type="entry name" value="Protein kinase-like (PK-like)"/>
    <property type="match status" value="1"/>
</dbReference>
<reference evidence="1 2" key="1">
    <citation type="journal article" date="2023" name="bioRxiv">
        <title>High-quality genome assemblies of four members of thePodospora anserinaspecies complex.</title>
        <authorList>
            <person name="Ament-Velasquez S.L."/>
            <person name="Vogan A.A."/>
            <person name="Wallerman O."/>
            <person name="Hartmann F."/>
            <person name="Gautier V."/>
            <person name="Silar P."/>
            <person name="Giraud T."/>
            <person name="Johannesson H."/>
        </authorList>
    </citation>
    <scope>NUCLEOTIDE SEQUENCE [LARGE SCALE GENOMIC DNA]</scope>
    <source>
        <strain evidence="1 2">CBS 411.78</strain>
    </source>
</reference>
<gene>
    <name evidence="1" type="ORF">QC763_708775</name>
</gene>
<sequence length="362" mass="40031">MPRNFFTRNSLPETTEHLLFSTALARFPTSVLIEPAVQGYCSYTLLNTTQQLVLQFRPEKHAIDLEVAALARGVHGAWAPETEFLGFTGGGKEGGRMGFYCHGLIPGRILAGFRTGEGGVEVGGLVRELAEFYAQAYRYGGCGGERRGKVGGSLEGRLVMLSEGLPARFRPFVSPVLGELSGIVELPWVLTHGDFSADNVMVRLESAEKRKERGKGRSRGGEKSKRELRLKGVIDWAEAEFLPFGTGLYGLESILGHLDRLNTSNEEEVGGRSRLREIFWSELASLIPQLKTDDEFYERVKLAGLMGVLFWHGIAFDNGALDRVVEEGRDDEEIGLLDEILFGEGSEDFAELKSKRVENSKK</sequence>
<protein>
    <recommendedName>
        <fullName evidence="3">Aminoglycoside phosphotransferase domain-containing protein</fullName>
    </recommendedName>
</protein>